<evidence type="ECO:0000313" key="9">
    <source>
        <dbReference type="Proteomes" id="UP000614610"/>
    </source>
</evidence>
<keyword evidence="2" id="KW-0812">Transmembrane</keyword>
<dbReference type="EMBL" id="WIWT01000001">
    <property type="protein sequence ID" value="KAF3223672.1"/>
    <property type="molecule type" value="Genomic_DNA"/>
</dbReference>
<accession>A0A8H8VN34</accession>
<evidence type="ECO:0000313" key="8">
    <source>
        <dbReference type="EMBL" id="KAF3223672.1"/>
    </source>
</evidence>
<evidence type="ECO:0000256" key="1">
    <source>
        <dbReference type="ARBA" id="ARBA00004167"/>
    </source>
</evidence>
<dbReference type="SMART" id="SM00321">
    <property type="entry name" value="WSC"/>
    <property type="match status" value="2"/>
</dbReference>
<feature type="domain" description="WSC" evidence="7">
    <location>
        <begin position="81"/>
        <end position="173"/>
    </location>
</feature>
<comment type="caution">
    <text evidence="8">The sequence shown here is derived from an EMBL/GenBank/DDBJ whole genome shotgun (WGS) entry which is preliminary data.</text>
</comment>
<keyword evidence="3" id="KW-0732">Signal</keyword>
<evidence type="ECO:0000256" key="2">
    <source>
        <dbReference type="ARBA" id="ARBA00022692"/>
    </source>
</evidence>
<organism evidence="8 9">
    <name type="scientific">Orbilia oligospora</name>
    <name type="common">Nematode-trapping fungus</name>
    <name type="synonym">Arthrobotrys oligospora</name>
    <dbReference type="NCBI Taxonomy" id="2813651"/>
    <lineage>
        <taxon>Eukaryota</taxon>
        <taxon>Fungi</taxon>
        <taxon>Dikarya</taxon>
        <taxon>Ascomycota</taxon>
        <taxon>Pezizomycotina</taxon>
        <taxon>Orbiliomycetes</taxon>
        <taxon>Orbiliales</taxon>
        <taxon>Orbiliaceae</taxon>
        <taxon>Orbilia</taxon>
    </lineage>
</organism>
<reference evidence="8" key="1">
    <citation type="submission" date="2019-06" db="EMBL/GenBank/DDBJ databases">
        <authorList>
            <person name="Palmer J.M."/>
        </authorList>
    </citation>
    <scope>NUCLEOTIDE SEQUENCE</scope>
    <source>
        <strain evidence="8">TWF679</strain>
    </source>
</reference>
<evidence type="ECO:0000256" key="4">
    <source>
        <dbReference type="ARBA" id="ARBA00022989"/>
    </source>
</evidence>
<dbReference type="Proteomes" id="UP000614610">
    <property type="component" value="Unassembled WGS sequence"/>
</dbReference>
<dbReference type="GO" id="GO:0005886">
    <property type="term" value="C:plasma membrane"/>
    <property type="evidence" value="ECO:0007669"/>
    <property type="project" value="TreeGrafter"/>
</dbReference>
<dbReference type="AlphaFoldDB" id="A0A8H8VN34"/>
<keyword evidence="6" id="KW-0325">Glycoprotein</keyword>
<gene>
    <name evidence="8" type="ORF">TWF679_000110</name>
</gene>
<evidence type="ECO:0000259" key="7">
    <source>
        <dbReference type="PROSITE" id="PS51212"/>
    </source>
</evidence>
<protein>
    <recommendedName>
        <fullName evidence="7">WSC domain-containing protein</fullName>
    </recommendedName>
</protein>
<dbReference type="PANTHER" id="PTHR24269">
    <property type="entry name" value="KREMEN PROTEIN"/>
    <property type="match status" value="1"/>
</dbReference>
<keyword evidence="5" id="KW-0472">Membrane</keyword>
<dbReference type="OrthoDB" id="2019572at2759"/>
<name>A0A8H8VN34_ORBOL</name>
<sequence length="173" mass="18855">MTIEWCQDYCFGTLNLPYAGLESSKQCFCADKINYDRQPGQTGCTQTCAGNSMEICGGASRLSIYRNKNWNPTVIAQNVLGWKYDACWTEITGRALRGYIYTDNTGMTSAQCVTTCKSKGYALAGLENGKECHCSNANLATVVAFDADCNMNCVGNVTEYCGGSSRVQVYLSP</sequence>
<comment type="subcellular location">
    <subcellularLocation>
        <location evidence="1">Membrane</location>
        <topology evidence="1">Single-pass membrane protein</topology>
    </subcellularLocation>
</comment>
<dbReference type="PROSITE" id="PS51212">
    <property type="entry name" value="WSC"/>
    <property type="match status" value="2"/>
</dbReference>
<evidence type="ECO:0000256" key="5">
    <source>
        <dbReference type="ARBA" id="ARBA00023136"/>
    </source>
</evidence>
<evidence type="ECO:0000256" key="6">
    <source>
        <dbReference type="ARBA" id="ARBA00023180"/>
    </source>
</evidence>
<keyword evidence="4" id="KW-1133">Transmembrane helix</keyword>
<dbReference type="InterPro" id="IPR051836">
    <property type="entry name" value="Kremen_rcpt"/>
</dbReference>
<dbReference type="PANTHER" id="PTHR24269:SF16">
    <property type="entry name" value="PROTEIN SLG1"/>
    <property type="match status" value="1"/>
</dbReference>
<dbReference type="Pfam" id="PF01822">
    <property type="entry name" value="WSC"/>
    <property type="match status" value="2"/>
</dbReference>
<proteinExistence type="predicted"/>
<feature type="domain" description="WSC" evidence="7">
    <location>
        <begin position="1"/>
        <end position="68"/>
    </location>
</feature>
<evidence type="ECO:0000256" key="3">
    <source>
        <dbReference type="ARBA" id="ARBA00022729"/>
    </source>
</evidence>
<dbReference type="InterPro" id="IPR002889">
    <property type="entry name" value="WSC_carb-bd"/>
</dbReference>